<proteinExistence type="predicted"/>
<reference evidence="2" key="1">
    <citation type="submission" date="2018-11" db="EMBL/GenBank/DDBJ databases">
        <title>FDA dAtabase for Regulatory Grade micrObial Sequences (FDA-ARGOS): Supporting development and validation of Infectious Disease Dx tests.</title>
        <authorList>
            <person name="Goldberg B."/>
            <person name="Campos J."/>
            <person name="Tallon L."/>
            <person name="Sadzewicz L."/>
            <person name="Zhao X."/>
            <person name="Vavikolanu K."/>
            <person name="Mehta A."/>
            <person name="Aluvathingal J."/>
            <person name="Nadendla S."/>
            <person name="Geyer C."/>
            <person name="Nandy P."/>
            <person name="Yan Y."/>
            <person name="Sichtig H."/>
        </authorList>
    </citation>
    <scope>NUCLEOTIDE SEQUENCE [LARGE SCALE GENOMIC DNA]</scope>
    <source>
        <strain evidence="2">FDAARGOS_544</strain>
    </source>
</reference>
<organism evidence="1 2">
    <name type="scientific">Burkholderia cenocepacia</name>
    <dbReference type="NCBI Taxonomy" id="95486"/>
    <lineage>
        <taxon>Bacteria</taxon>
        <taxon>Pseudomonadati</taxon>
        <taxon>Pseudomonadota</taxon>
        <taxon>Betaproteobacteria</taxon>
        <taxon>Burkholderiales</taxon>
        <taxon>Burkholderiaceae</taxon>
        <taxon>Burkholderia</taxon>
        <taxon>Burkholderia cepacia complex</taxon>
    </lineage>
</organism>
<name>A0A427NUI2_9BURK</name>
<evidence type="ECO:0000313" key="2">
    <source>
        <dbReference type="Proteomes" id="UP000272140"/>
    </source>
</evidence>
<gene>
    <name evidence="1" type="ORF">EGT41_22165</name>
</gene>
<sequence length="70" mass="7921">MQCVPVVKPRAMRRYRFGSARSVPLARLRDGNFVCTAKFLAIARQKWRSTKCAAVASVPVRASHRYAVTR</sequence>
<evidence type="ECO:0000313" key="1">
    <source>
        <dbReference type="EMBL" id="RSC11092.1"/>
    </source>
</evidence>
<dbReference type="AlphaFoldDB" id="A0A427NUI2"/>
<protein>
    <submittedName>
        <fullName evidence="1">Uncharacterized protein</fullName>
    </submittedName>
</protein>
<dbReference type="Proteomes" id="UP000272140">
    <property type="component" value="Unassembled WGS sequence"/>
</dbReference>
<accession>A0A427NUI2</accession>
<dbReference type="EMBL" id="RKIO01000003">
    <property type="protein sequence ID" value="RSC11092.1"/>
    <property type="molecule type" value="Genomic_DNA"/>
</dbReference>
<comment type="caution">
    <text evidence="1">The sequence shown here is derived from an EMBL/GenBank/DDBJ whole genome shotgun (WGS) entry which is preliminary data.</text>
</comment>